<comment type="caution">
    <text evidence="1">The sequence shown here is derived from an EMBL/GenBank/DDBJ whole genome shotgun (WGS) entry which is preliminary data.</text>
</comment>
<dbReference type="Proteomes" id="UP001412067">
    <property type="component" value="Unassembled WGS sequence"/>
</dbReference>
<reference evidence="1 2" key="1">
    <citation type="journal article" date="2022" name="Nat. Plants">
        <title>Genomes of leafy and leafless Platanthera orchids illuminate the evolution of mycoheterotrophy.</title>
        <authorList>
            <person name="Li M.H."/>
            <person name="Liu K.W."/>
            <person name="Li Z."/>
            <person name="Lu H.C."/>
            <person name="Ye Q.L."/>
            <person name="Zhang D."/>
            <person name="Wang J.Y."/>
            <person name="Li Y.F."/>
            <person name="Zhong Z.M."/>
            <person name="Liu X."/>
            <person name="Yu X."/>
            <person name="Liu D.K."/>
            <person name="Tu X.D."/>
            <person name="Liu B."/>
            <person name="Hao Y."/>
            <person name="Liao X.Y."/>
            <person name="Jiang Y.T."/>
            <person name="Sun W.H."/>
            <person name="Chen J."/>
            <person name="Chen Y.Q."/>
            <person name="Ai Y."/>
            <person name="Zhai J.W."/>
            <person name="Wu S.S."/>
            <person name="Zhou Z."/>
            <person name="Hsiao Y.Y."/>
            <person name="Wu W.L."/>
            <person name="Chen Y.Y."/>
            <person name="Lin Y.F."/>
            <person name="Hsu J.L."/>
            <person name="Li C.Y."/>
            <person name="Wang Z.W."/>
            <person name="Zhao X."/>
            <person name="Zhong W.Y."/>
            <person name="Ma X.K."/>
            <person name="Ma L."/>
            <person name="Huang J."/>
            <person name="Chen G.Z."/>
            <person name="Huang M.Z."/>
            <person name="Huang L."/>
            <person name="Peng D.H."/>
            <person name="Luo Y.B."/>
            <person name="Zou S.Q."/>
            <person name="Chen S.P."/>
            <person name="Lan S."/>
            <person name="Tsai W.C."/>
            <person name="Van de Peer Y."/>
            <person name="Liu Z.J."/>
        </authorList>
    </citation>
    <scope>NUCLEOTIDE SEQUENCE [LARGE SCALE GENOMIC DNA]</scope>
    <source>
        <strain evidence="1">Lor288</strain>
    </source>
</reference>
<gene>
    <name evidence="1" type="ORF">KSP40_PGU005756</name>
</gene>
<proteinExistence type="predicted"/>
<dbReference type="EMBL" id="JBBWWR010000018">
    <property type="protein sequence ID" value="KAK8943637.1"/>
    <property type="molecule type" value="Genomic_DNA"/>
</dbReference>
<name>A0ABR2LLD8_9ASPA</name>
<protein>
    <submittedName>
        <fullName evidence="1">Uncharacterized protein</fullName>
    </submittedName>
</protein>
<accession>A0ABR2LLD8</accession>
<organism evidence="1 2">
    <name type="scientific">Platanthera guangdongensis</name>
    <dbReference type="NCBI Taxonomy" id="2320717"/>
    <lineage>
        <taxon>Eukaryota</taxon>
        <taxon>Viridiplantae</taxon>
        <taxon>Streptophyta</taxon>
        <taxon>Embryophyta</taxon>
        <taxon>Tracheophyta</taxon>
        <taxon>Spermatophyta</taxon>
        <taxon>Magnoliopsida</taxon>
        <taxon>Liliopsida</taxon>
        <taxon>Asparagales</taxon>
        <taxon>Orchidaceae</taxon>
        <taxon>Orchidoideae</taxon>
        <taxon>Orchideae</taxon>
        <taxon>Orchidinae</taxon>
        <taxon>Platanthera</taxon>
    </lineage>
</organism>
<evidence type="ECO:0000313" key="1">
    <source>
        <dbReference type="EMBL" id="KAK8943637.1"/>
    </source>
</evidence>
<keyword evidence="2" id="KW-1185">Reference proteome</keyword>
<sequence length="56" mass="5972">MAWKSVADVPQVMVFATRSFEGLVATSTGCSLTSKVENSLNLANRGCKHVSLRVSS</sequence>
<evidence type="ECO:0000313" key="2">
    <source>
        <dbReference type="Proteomes" id="UP001412067"/>
    </source>
</evidence>